<name>A0A9P6AQU6_9AGAM</name>
<dbReference type="AlphaFoldDB" id="A0A9P6AQU6"/>
<evidence type="ECO:0000256" key="1">
    <source>
        <dbReference type="SAM" id="MobiDB-lite"/>
    </source>
</evidence>
<sequence>MKLLGARLSDFIRRILMQYFGRYLAKQINGEVNRHFKSSSSGASDDEDDDVEWSGNRIMLDCFGAPAQSGGILFSSKARRRCTMGALVCILVSTDSKRIRCQDDDDSNSSPALSFDLDAEFANGSCCSGFAFDSGHTFEDEDEDRFEEFQGCVDLEVVLSPNVDVISEPPSVNGRPHNAFDSGFDIPTLPEDEDVRTPKAMTASFDDHLRKSWRMWSQIRLVFGGDQRRRI</sequence>
<proteinExistence type="predicted"/>
<protein>
    <submittedName>
        <fullName evidence="2">Uncharacterized protein</fullName>
    </submittedName>
</protein>
<comment type="caution">
    <text evidence="2">The sequence shown here is derived from an EMBL/GenBank/DDBJ whole genome shotgun (WGS) entry which is preliminary data.</text>
</comment>
<gene>
    <name evidence="2" type="ORF">BS47DRAFT_1487693</name>
</gene>
<keyword evidence="3" id="KW-1185">Reference proteome</keyword>
<accession>A0A9P6AQU6</accession>
<evidence type="ECO:0000313" key="2">
    <source>
        <dbReference type="EMBL" id="KAF9510002.1"/>
    </source>
</evidence>
<dbReference type="EMBL" id="MU129025">
    <property type="protein sequence ID" value="KAF9510002.1"/>
    <property type="molecule type" value="Genomic_DNA"/>
</dbReference>
<feature type="region of interest" description="Disordered" evidence="1">
    <location>
        <begin position="168"/>
        <end position="192"/>
    </location>
</feature>
<evidence type="ECO:0000313" key="3">
    <source>
        <dbReference type="Proteomes" id="UP000886523"/>
    </source>
</evidence>
<organism evidence="2 3">
    <name type="scientific">Hydnum rufescens UP504</name>
    <dbReference type="NCBI Taxonomy" id="1448309"/>
    <lineage>
        <taxon>Eukaryota</taxon>
        <taxon>Fungi</taxon>
        <taxon>Dikarya</taxon>
        <taxon>Basidiomycota</taxon>
        <taxon>Agaricomycotina</taxon>
        <taxon>Agaricomycetes</taxon>
        <taxon>Cantharellales</taxon>
        <taxon>Hydnaceae</taxon>
        <taxon>Hydnum</taxon>
    </lineage>
</organism>
<reference evidence="2" key="1">
    <citation type="journal article" date="2020" name="Nat. Commun.">
        <title>Large-scale genome sequencing of mycorrhizal fungi provides insights into the early evolution of symbiotic traits.</title>
        <authorList>
            <person name="Miyauchi S."/>
            <person name="Kiss E."/>
            <person name="Kuo A."/>
            <person name="Drula E."/>
            <person name="Kohler A."/>
            <person name="Sanchez-Garcia M."/>
            <person name="Morin E."/>
            <person name="Andreopoulos B."/>
            <person name="Barry K.W."/>
            <person name="Bonito G."/>
            <person name="Buee M."/>
            <person name="Carver A."/>
            <person name="Chen C."/>
            <person name="Cichocki N."/>
            <person name="Clum A."/>
            <person name="Culley D."/>
            <person name="Crous P.W."/>
            <person name="Fauchery L."/>
            <person name="Girlanda M."/>
            <person name="Hayes R.D."/>
            <person name="Keri Z."/>
            <person name="LaButti K."/>
            <person name="Lipzen A."/>
            <person name="Lombard V."/>
            <person name="Magnuson J."/>
            <person name="Maillard F."/>
            <person name="Murat C."/>
            <person name="Nolan M."/>
            <person name="Ohm R.A."/>
            <person name="Pangilinan J."/>
            <person name="Pereira M.F."/>
            <person name="Perotto S."/>
            <person name="Peter M."/>
            <person name="Pfister S."/>
            <person name="Riley R."/>
            <person name="Sitrit Y."/>
            <person name="Stielow J.B."/>
            <person name="Szollosi G."/>
            <person name="Zifcakova L."/>
            <person name="Stursova M."/>
            <person name="Spatafora J.W."/>
            <person name="Tedersoo L."/>
            <person name="Vaario L.M."/>
            <person name="Yamada A."/>
            <person name="Yan M."/>
            <person name="Wang P."/>
            <person name="Xu J."/>
            <person name="Bruns T."/>
            <person name="Baldrian P."/>
            <person name="Vilgalys R."/>
            <person name="Dunand C."/>
            <person name="Henrissat B."/>
            <person name="Grigoriev I.V."/>
            <person name="Hibbett D."/>
            <person name="Nagy L.G."/>
            <person name="Martin F.M."/>
        </authorList>
    </citation>
    <scope>NUCLEOTIDE SEQUENCE</scope>
    <source>
        <strain evidence="2">UP504</strain>
    </source>
</reference>
<dbReference type="Proteomes" id="UP000886523">
    <property type="component" value="Unassembled WGS sequence"/>
</dbReference>